<accession>A0ACC2Q7A8</accession>
<name>A0ACC2Q7A8_9NEOP</name>
<evidence type="ECO:0000313" key="2">
    <source>
        <dbReference type="Proteomes" id="UP001231649"/>
    </source>
</evidence>
<dbReference type="EMBL" id="CM056800">
    <property type="protein sequence ID" value="KAJ8709881.1"/>
    <property type="molecule type" value="Genomic_DNA"/>
</dbReference>
<sequence>MAETETEITKEELQKEIAEILDHASLENTSTKKVIQKLEKKLGIDLTEKKKLIDQLVMDYVNSMDSDDSAEEEPPSKAALKVKKEEDDDDDVEENDDSNDSDWGSGKKKKGEDKKRKAAPKSKKDKTKKGGVTKKKGGKGSGYTKACKLSPELAELMGESELPRHEVVKRVWAIIKEKQLFDPMNKQFAICDKALFKVIGEESFHTFSMMKYLKNHFLD</sequence>
<keyword evidence="2" id="KW-1185">Reference proteome</keyword>
<dbReference type="Proteomes" id="UP001231649">
    <property type="component" value="Chromosome 24"/>
</dbReference>
<organism evidence="1 2">
    <name type="scientific">Mythimna loreyi</name>
    <dbReference type="NCBI Taxonomy" id="667449"/>
    <lineage>
        <taxon>Eukaryota</taxon>
        <taxon>Metazoa</taxon>
        <taxon>Ecdysozoa</taxon>
        <taxon>Arthropoda</taxon>
        <taxon>Hexapoda</taxon>
        <taxon>Insecta</taxon>
        <taxon>Pterygota</taxon>
        <taxon>Neoptera</taxon>
        <taxon>Endopterygota</taxon>
        <taxon>Lepidoptera</taxon>
        <taxon>Glossata</taxon>
        <taxon>Ditrysia</taxon>
        <taxon>Noctuoidea</taxon>
        <taxon>Noctuidae</taxon>
        <taxon>Noctuinae</taxon>
        <taxon>Hadenini</taxon>
        <taxon>Mythimna</taxon>
    </lineage>
</organism>
<reference evidence="1" key="1">
    <citation type="submission" date="2023-03" db="EMBL/GenBank/DDBJ databases">
        <title>Chromosome-level genomes of two armyworms, Mythimna separata and Mythimna loreyi, provide insights into the biosynthesis and reception of sex pheromones.</title>
        <authorList>
            <person name="Zhao H."/>
        </authorList>
    </citation>
    <scope>NUCLEOTIDE SEQUENCE</scope>
    <source>
        <strain evidence="1">BeijingLab</strain>
    </source>
</reference>
<gene>
    <name evidence="1" type="ORF">PYW08_009885</name>
</gene>
<comment type="caution">
    <text evidence="1">The sequence shown here is derived from an EMBL/GenBank/DDBJ whole genome shotgun (WGS) entry which is preliminary data.</text>
</comment>
<evidence type="ECO:0000313" key="1">
    <source>
        <dbReference type="EMBL" id="KAJ8709881.1"/>
    </source>
</evidence>
<protein>
    <submittedName>
        <fullName evidence="1">Uncharacterized protein</fullName>
    </submittedName>
</protein>
<proteinExistence type="predicted"/>